<dbReference type="InterPro" id="IPR007197">
    <property type="entry name" value="rSAM"/>
</dbReference>
<gene>
    <name evidence="9 11" type="primary">lipA</name>
    <name evidence="11" type="ORF">CNE99_05585</name>
</gene>
<comment type="subcellular location">
    <subcellularLocation>
        <location evidence="9">Cytoplasm</location>
    </subcellularLocation>
</comment>
<dbReference type="AlphaFoldDB" id="A0A2A5WTA3"/>
<comment type="pathway">
    <text evidence="9">Protein modification; protein lipoylation via endogenous pathway; protein N(6)-(lipoyl)lysine from octanoyl-[acyl-carrier-protein]: step 2/2.</text>
</comment>
<evidence type="ECO:0000256" key="7">
    <source>
        <dbReference type="ARBA" id="ARBA00023014"/>
    </source>
</evidence>
<feature type="binding site" evidence="9">
    <location>
        <position position="97"/>
    </location>
    <ligand>
        <name>[4Fe-4S] cluster</name>
        <dbReference type="ChEBI" id="CHEBI:49883"/>
        <label>2</label>
        <note>4Fe-4S-S-AdoMet</note>
    </ligand>
</feature>
<organism evidence="11 12">
    <name type="scientific">OM182 bacterium MED-G24</name>
    <dbReference type="NCBI Taxonomy" id="1986255"/>
    <lineage>
        <taxon>Bacteria</taxon>
        <taxon>Pseudomonadati</taxon>
        <taxon>Pseudomonadota</taxon>
        <taxon>Gammaproteobacteria</taxon>
        <taxon>OMG group</taxon>
        <taxon>OM182 clade</taxon>
    </lineage>
</organism>
<evidence type="ECO:0000256" key="1">
    <source>
        <dbReference type="ARBA" id="ARBA00022485"/>
    </source>
</evidence>
<evidence type="ECO:0000256" key="6">
    <source>
        <dbReference type="ARBA" id="ARBA00023004"/>
    </source>
</evidence>
<evidence type="ECO:0000256" key="5">
    <source>
        <dbReference type="ARBA" id="ARBA00022723"/>
    </source>
</evidence>
<dbReference type="EMBL" id="NTKD01000024">
    <property type="protein sequence ID" value="PDH39434.1"/>
    <property type="molecule type" value="Genomic_DNA"/>
</dbReference>
<keyword evidence="1 9" id="KW-0004">4Fe-4S</keyword>
<dbReference type="UniPathway" id="UPA00538">
    <property type="reaction ID" value="UER00593"/>
</dbReference>
<dbReference type="InterPro" id="IPR031691">
    <property type="entry name" value="LIAS_N"/>
</dbReference>
<dbReference type="Pfam" id="PF04055">
    <property type="entry name" value="Radical_SAM"/>
    <property type="match status" value="1"/>
</dbReference>
<dbReference type="NCBIfam" id="NF009544">
    <property type="entry name" value="PRK12928.1"/>
    <property type="match status" value="1"/>
</dbReference>
<evidence type="ECO:0000313" key="11">
    <source>
        <dbReference type="EMBL" id="PDH39434.1"/>
    </source>
</evidence>
<dbReference type="NCBIfam" id="TIGR00510">
    <property type="entry name" value="lipA"/>
    <property type="match status" value="1"/>
</dbReference>
<comment type="cofactor">
    <cofactor evidence="9">
        <name>[4Fe-4S] cluster</name>
        <dbReference type="ChEBI" id="CHEBI:49883"/>
    </cofactor>
    <text evidence="9">Binds 2 [4Fe-4S] clusters per subunit. One cluster is coordinated with 3 cysteines and an exchangeable S-adenosyl-L-methionine.</text>
</comment>
<dbReference type="SFLD" id="SFLDG01058">
    <property type="entry name" value="lipoyl_synthase_like"/>
    <property type="match status" value="1"/>
</dbReference>
<proteinExistence type="inferred from homology"/>
<dbReference type="FunFam" id="3.20.20.70:FF:000040">
    <property type="entry name" value="Lipoyl synthase"/>
    <property type="match status" value="1"/>
</dbReference>
<dbReference type="GO" id="GO:0051539">
    <property type="term" value="F:4 iron, 4 sulfur cluster binding"/>
    <property type="evidence" value="ECO:0007669"/>
    <property type="project" value="UniProtKB-UniRule"/>
</dbReference>
<reference evidence="11 12" key="1">
    <citation type="submission" date="2017-08" db="EMBL/GenBank/DDBJ databases">
        <title>Fine stratification of microbial communities through a metagenomic profile of the photic zone.</title>
        <authorList>
            <person name="Haro-Moreno J.M."/>
            <person name="Lopez-Perez M."/>
            <person name="De La Torre J."/>
            <person name="Picazo A."/>
            <person name="Camacho A."/>
            <person name="Rodriguez-Valera F."/>
        </authorList>
    </citation>
    <scope>NUCLEOTIDE SEQUENCE [LARGE SCALE GENOMIC DNA]</scope>
    <source>
        <strain evidence="11">MED-G24</strain>
    </source>
</reference>
<evidence type="ECO:0000256" key="9">
    <source>
        <dbReference type="HAMAP-Rule" id="MF_00206"/>
    </source>
</evidence>
<evidence type="ECO:0000313" key="12">
    <source>
        <dbReference type="Proteomes" id="UP000219327"/>
    </source>
</evidence>
<evidence type="ECO:0000256" key="3">
    <source>
        <dbReference type="ARBA" id="ARBA00022679"/>
    </source>
</evidence>
<dbReference type="SUPFAM" id="SSF102114">
    <property type="entry name" value="Radical SAM enzymes"/>
    <property type="match status" value="1"/>
</dbReference>
<dbReference type="Gene3D" id="3.20.20.70">
    <property type="entry name" value="Aldolase class I"/>
    <property type="match status" value="1"/>
</dbReference>
<name>A0A2A5WTA3_9GAMM</name>
<keyword evidence="4 9" id="KW-0949">S-adenosyl-L-methionine</keyword>
<comment type="caution">
    <text evidence="11">The sequence shown here is derived from an EMBL/GenBank/DDBJ whole genome shotgun (WGS) entry which is preliminary data.</text>
</comment>
<evidence type="ECO:0000256" key="2">
    <source>
        <dbReference type="ARBA" id="ARBA00022490"/>
    </source>
</evidence>
<dbReference type="GO" id="GO:0016992">
    <property type="term" value="F:lipoate synthase activity"/>
    <property type="evidence" value="ECO:0007669"/>
    <property type="project" value="UniProtKB-UniRule"/>
</dbReference>
<dbReference type="NCBIfam" id="NF004019">
    <property type="entry name" value="PRK05481.1"/>
    <property type="match status" value="1"/>
</dbReference>
<feature type="binding site" evidence="9">
    <location>
        <position position="100"/>
    </location>
    <ligand>
        <name>[4Fe-4S] cluster</name>
        <dbReference type="ChEBI" id="CHEBI:49883"/>
        <label>2</label>
        <note>4Fe-4S-S-AdoMet</note>
    </ligand>
</feature>
<feature type="binding site" evidence="9">
    <location>
        <position position="93"/>
    </location>
    <ligand>
        <name>[4Fe-4S] cluster</name>
        <dbReference type="ChEBI" id="CHEBI:49883"/>
        <label>2</label>
        <note>4Fe-4S-S-AdoMet</note>
    </ligand>
</feature>
<keyword evidence="2 9" id="KW-0963">Cytoplasm</keyword>
<evidence type="ECO:0000256" key="4">
    <source>
        <dbReference type="ARBA" id="ARBA00022691"/>
    </source>
</evidence>
<evidence type="ECO:0000256" key="8">
    <source>
        <dbReference type="ARBA" id="ARBA00047326"/>
    </source>
</evidence>
<dbReference type="EC" id="2.8.1.8" evidence="9"/>
<accession>A0A2A5WTA3</accession>
<dbReference type="InterPro" id="IPR013785">
    <property type="entry name" value="Aldolase_TIM"/>
</dbReference>
<feature type="binding site" evidence="9">
    <location>
        <position position="307"/>
    </location>
    <ligand>
        <name>[4Fe-4S] cluster</name>
        <dbReference type="ChEBI" id="CHEBI:49883"/>
        <label>1</label>
    </ligand>
</feature>
<keyword evidence="5 9" id="KW-0479">Metal-binding</keyword>
<dbReference type="SFLD" id="SFLDF00271">
    <property type="entry name" value="lipoyl_synthase"/>
    <property type="match status" value="1"/>
</dbReference>
<keyword evidence="7 9" id="KW-0411">Iron-sulfur</keyword>
<comment type="catalytic activity">
    <reaction evidence="8 9">
        <text>[[Fe-S] cluster scaffold protein carrying a second [4Fe-4S](2+) cluster] + N(6)-octanoyl-L-lysyl-[protein] + 2 oxidized [2Fe-2S]-[ferredoxin] + 2 S-adenosyl-L-methionine + 4 H(+) = [[Fe-S] cluster scaffold protein] + N(6)-[(R)-dihydrolipoyl]-L-lysyl-[protein] + 4 Fe(3+) + 2 hydrogen sulfide + 2 5'-deoxyadenosine + 2 L-methionine + 2 reduced [2Fe-2S]-[ferredoxin]</text>
        <dbReference type="Rhea" id="RHEA:16585"/>
        <dbReference type="Rhea" id="RHEA-COMP:9928"/>
        <dbReference type="Rhea" id="RHEA-COMP:10000"/>
        <dbReference type="Rhea" id="RHEA-COMP:10001"/>
        <dbReference type="Rhea" id="RHEA-COMP:10475"/>
        <dbReference type="Rhea" id="RHEA-COMP:14568"/>
        <dbReference type="Rhea" id="RHEA-COMP:14569"/>
        <dbReference type="ChEBI" id="CHEBI:15378"/>
        <dbReference type="ChEBI" id="CHEBI:17319"/>
        <dbReference type="ChEBI" id="CHEBI:29034"/>
        <dbReference type="ChEBI" id="CHEBI:29919"/>
        <dbReference type="ChEBI" id="CHEBI:33722"/>
        <dbReference type="ChEBI" id="CHEBI:33737"/>
        <dbReference type="ChEBI" id="CHEBI:33738"/>
        <dbReference type="ChEBI" id="CHEBI:57844"/>
        <dbReference type="ChEBI" id="CHEBI:59789"/>
        <dbReference type="ChEBI" id="CHEBI:78809"/>
        <dbReference type="ChEBI" id="CHEBI:83100"/>
        <dbReference type="EC" id="2.8.1.8"/>
    </reaction>
</comment>
<feature type="domain" description="Radical SAM core" evidence="10">
    <location>
        <begin position="79"/>
        <end position="296"/>
    </location>
</feature>
<dbReference type="PANTHER" id="PTHR10949:SF0">
    <property type="entry name" value="LIPOYL SYNTHASE, MITOCHONDRIAL"/>
    <property type="match status" value="1"/>
</dbReference>
<dbReference type="InterPro" id="IPR003698">
    <property type="entry name" value="Lipoyl_synth"/>
</dbReference>
<dbReference type="GO" id="GO:0005737">
    <property type="term" value="C:cytoplasm"/>
    <property type="evidence" value="ECO:0007669"/>
    <property type="project" value="UniProtKB-SubCell"/>
</dbReference>
<feature type="binding site" evidence="9">
    <location>
        <position position="72"/>
    </location>
    <ligand>
        <name>[4Fe-4S] cluster</name>
        <dbReference type="ChEBI" id="CHEBI:49883"/>
        <label>1</label>
    </ligand>
</feature>
<dbReference type="HAMAP" id="MF_00206">
    <property type="entry name" value="Lipoyl_synth"/>
    <property type="match status" value="1"/>
</dbReference>
<protein>
    <recommendedName>
        <fullName evidence="9">Lipoyl synthase</fullName>
        <ecNumber evidence="9">2.8.1.8</ecNumber>
    </recommendedName>
    <alternativeName>
        <fullName evidence="9">Lip-syn</fullName>
        <shortName evidence="9">LS</shortName>
    </alternativeName>
    <alternativeName>
        <fullName evidence="9">Lipoate synthase</fullName>
    </alternativeName>
    <alternativeName>
        <fullName evidence="9">Lipoic acid synthase</fullName>
    </alternativeName>
    <alternativeName>
        <fullName evidence="9">Sulfur insertion protein LipA</fullName>
    </alternativeName>
</protein>
<dbReference type="Proteomes" id="UP000219327">
    <property type="component" value="Unassembled WGS sequence"/>
</dbReference>
<dbReference type="CDD" id="cd01335">
    <property type="entry name" value="Radical_SAM"/>
    <property type="match status" value="1"/>
</dbReference>
<dbReference type="PROSITE" id="PS51918">
    <property type="entry name" value="RADICAL_SAM"/>
    <property type="match status" value="1"/>
</dbReference>
<feature type="binding site" evidence="9">
    <location>
        <position position="78"/>
    </location>
    <ligand>
        <name>[4Fe-4S] cluster</name>
        <dbReference type="ChEBI" id="CHEBI:49883"/>
        <label>1</label>
    </ligand>
</feature>
<dbReference type="InterPro" id="IPR006638">
    <property type="entry name" value="Elp3/MiaA/NifB-like_rSAM"/>
</dbReference>
<dbReference type="GO" id="GO:0009249">
    <property type="term" value="P:protein lipoylation"/>
    <property type="evidence" value="ECO:0007669"/>
    <property type="project" value="UniProtKB-UniRule"/>
</dbReference>
<dbReference type="GO" id="GO:0046872">
    <property type="term" value="F:metal ion binding"/>
    <property type="evidence" value="ECO:0007669"/>
    <property type="project" value="UniProtKB-KW"/>
</dbReference>
<keyword evidence="3 9" id="KW-0808">Transferase</keyword>
<evidence type="ECO:0000259" key="10">
    <source>
        <dbReference type="PROSITE" id="PS51918"/>
    </source>
</evidence>
<dbReference type="PANTHER" id="PTHR10949">
    <property type="entry name" value="LIPOYL SYNTHASE"/>
    <property type="match status" value="1"/>
</dbReference>
<dbReference type="SFLD" id="SFLDS00029">
    <property type="entry name" value="Radical_SAM"/>
    <property type="match status" value="1"/>
</dbReference>
<dbReference type="InterPro" id="IPR058240">
    <property type="entry name" value="rSAM_sf"/>
</dbReference>
<feature type="binding site" evidence="9">
    <location>
        <position position="67"/>
    </location>
    <ligand>
        <name>[4Fe-4S] cluster</name>
        <dbReference type="ChEBI" id="CHEBI:49883"/>
        <label>1</label>
    </ligand>
</feature>
<dbReference type="PIRSF" id="PIRSF005963">
    <property type="entry name" value="Lipoyl_synth"/>
    <property type="match status" value="1"/>
</dbReference>
<dbReference type="SMART" id="SM00729">
    <property type="entry name" value="Elp3"/>
    <property type="match status" value="1"/>
</dbReference>
<comment type="function">
    <text evidence="9">Catalyzes the radical-mediated insertion of two sulfur atoms into the C-6 and C-8 positions of the octanoyl moiety bound to the lipoyl domains of lipoate-dependent enzymes, thereby converting the octanoylated domains into lipoylated derivatives.</text>
</comment>
<sequence length="318" mass="35431">MARDPRNKLVQGVKLRGEDKVRRIPIKVVPTETLPRKPDWIRVRIPASAEVTRVKGILREHKLASVCEEASCPNLPECFNHGTATFMIMGEICTRRCPFCDVAHGKPNPLDENEPEQLASAASELGLRYIVITSVDRDDLKDSGAGHFARCISAVRSRCDDITIEVLVPDFRGRADVAIEILAATPPDVFNHNLETVPRLYRQARPGADYQVSLDLLAAYKERQPEVPTKSGLMVGLGETIEEVQAVMRDLRAHNVDMLTIGQYLQPSRDHLAVDRFVHPSEFEGLRRYGESLGFTHVASGPMVRSSYHADLQASGEF</sequence>
<dbReference type="Pfam" id="PF16881">
    <property type="entry name" value="LIAS_N"/>
    <property type="match status" value="1"/>
</dbReference>
<comment type="similarity">
    <text evidence="9">Belongs to the radical SAM superfamily. Lipoyl synthase family.</text>
</comment>
<keyword evidence="6 9" id="KW-0408">Iron</keyword>